<evidence type="ECO:0000313" key="1">
    <source>
        <dbReference type="EMBL" id="GLH97147.1"/>
    </source>
</evidence>
<keyword evidence="2" id="KW-1185">Reference proteome</keyword>
<proteinExistence type="predicted"/>
<evidence type="ECO:0008006" key="3">
    <source>
        <dbReference type="Google" id="ProtNLM"/>
    </source>
</evidence>
<name>A0ABQ5QT25_9ACTN</name>
<evidence type="ECO:0000313" key="2">
    <source>
        <dbReference type="Proteomes" id="UP001144280"/>
    </source>
</evidence>
<sequence length="116" mass="13143">MRSFARLLPRGMGWKELAVTIAVLFTLEIAALNNMWLPPEMISIKNSRLSGTGYVLEEKDGQLLVYWRNGGGIVRYKTEDVAYRQICAMSPEPKRSLAYLMGVETIKSPTYQPCNK</sequence>
<dbReference type="EMBL" id="BSDI01000009">
    <property type="protein sequence ID" value="GLH97147.1"/>
    <property type="molecule type" value="Genomic_DNA"/>
</dbReference>
<dbReference type="Proteomes" id="UP001144280">
    <property type="component" value="Unassembled WGS sequence"/>
</dbReference>
<comment type="caution">
    <text evidence="1">The sequence shown here is derived from an EMBL/GenBank/DDBJ whole genome shotgun (WGS) entry which is preliminary data.</text>
</comment>
<protein>
    <recommendedName>
        <fullName evidence="3">KTSC domain-containing protein</fullName>
    </recommendedName>
</protein>
<reference evidence="1" key="1">
    <citation type="submission" date="2022-12" db="EMBL/GenBank/DDBJ databases">
        <title>New Phytohabitans aurantiacus sp. RD004123 nov., an actinomycete isolated from soil.</title>
        <authorList>
            <person name="Triningsih D.W."/>
            <person name="Harunari E."/>
            <person name="Igarashi Y."/>
        </authorList>
    </citation>
    <scope>NUCLEOTIDE SEQUENCE</scope>
    <source>
        <strain evidence="1">RD004123</strain>
    </source>
</reference>
<organism evidence="1 2">
    <name type="scientific">Phytohabitans aurantiacus</name>
    <dbReference type="NCBI Taxonomy" id="3016789"/>
    <lineage>
        <taxon>Bacteria</taxon>
        <taxon>Bacillati</taxon>
        <taxon>Actinomycetota</taxon>
        <taxon>Actinomycetes</taxon>
        <taxon>Micromonosporales</taxon>
        <taxon>Micromonosporaceae</taxon>
    </lineage>
</organism>
<accession>A0ABQ5QT25</accession>
<gene>
    <name evidence="1" type="ORF">Pa4123_24220</name>
</gene>